<keyword evidence="1" id="KW-0472">Membrane</keyword>
<evidence type="ECO:0000313" key="2">
    <source>
        <dbReference type="EMBL" id="AXN39639.1"/>
    </source>
</evidence>
<keyword evidence="1" id="KW-1133">Transmembrane helix</keyword>
<keyword evidence="5" id="KW-1185">Reference proteome</keyword>
<dbReference type="AlphaFoldDB" id="A0AAX0RRN5"/>
<sequence>MWGKYLWKLRLLLTIPNLLFLIPIFLSIGNDKDYGYYWLAFVIYTIISSIILHKMEKKEKKEKE</sequence>
<reference evidence="3 4" key="1">
    <citation type="submission" date="2017-09" db="EMBL/GenBank/DDBJ databases">
        <title>Large-scale bioinformatics analysis of Bacillus genomes uncovers conserved roles of natural products in bacterial physiology.</title>
        <authorList>
            <consortium name="Agbiome Team Llc"/>
            <person name="Bleich R.M."/>
            <person name="Kirk G.J."/>
            <person name="Santa Maria K.C."/>
            <person name="Allen S.E."/>
            <person name="Farag S."/>
            <person name="Shank E.A."/>
            <person name="Bowers A."/>
        </authorList>
    </citation>
    <scope>NUCLEOTIDE SEQUENCE [LARGE SCALE GENOMIC DNA]</scope>
    <source>
        <strain evidence="3 4">AFS003229</strain>
    </source>
</reference>
<reference evidence="2 5" key="2">
    <citation type="submission" date="2018-07" db="EMBL/GenBank/DDBJ databases">
        <title>The molecular basis for the intramolecular migration of carboxyl group in the catabolism of para-hydroxybenzoate via gentisate.</title>
        <authorList>
            <person name="Zhao H."/>
            <person name="Xu Y."/>
            <person name="Lin S."/>
            <person name="Spain J.C."/>
            <person name="Zhou N.-Y."/>
        </authorList>
    </citation>
    <scope>NUCLEOTIDE SEQUENCE [LARGE SCALE GENOMIC DNA]</scope>
    <source>
        <strain evidence="2 5">PHB-7a</strain>
    </source>
</reference>
<dbReference type="Proteomes" id="UP000220106">
    <property type="component" value="Unassembled WGS sequence"/>
</dbReference>
<proteinExistence type="predicted"/>
<name>A0AAX0RRN5_9BACI</name>
<protein>
    <recommendedName>
        <fullName evidence="6">Histidine kinase</fullName>
    </recommendedName>
</protein>
<feature type="transmembrane region" description="Helical" evidence="1">
    <location>
        <begin position="35"/>
        <end position="53"/>
    </location>
</feature>
<dbReference type="Proteomes" id="UP000260457">
    <property type="component" value="Chromosome"/>
</dbReference>
<dbReference type="EMBL" id="CP030926">
    <property type="protein sequence ID" value="AXN39639.1"/>
    <property type="molecule type" value="Genomic_DNA"/>
</dbReference>
<gene>
    <name evidence="3" type="ORF">CN689_15185</name>
    <name evidence="2" type="ORF">DTO10_15530</name>
</gene>
<dbReference type="EMBL" id="NUEQ01000026">
    <property type="protein sequence ID" value="PEJ31978.1"/>
    <property type="molecule type" value="Genomic_DNA"/>
</dbReference>
<keyword evidence="1" id="KW-0812">Transmembrane</keyword>
<feature type="transmembrane region" description="Helical" evidence="1">
    <location>
        <begin position="12"/>
        <end position="29"/>
    </location>
</feature>
<evidence type="ECO:0000313" key="5">
    <source>
        <dbReference type="Proteomes" id="UP000260457"/>
    </source>
</evidence>
<evidence type="ECO:0000256" key="1">
    <source>
        <dbReference type="SAM" id="Phobius"/>
    </source>
</evidence>
<accession>A0AAX0RRN5</accession>
<evidence type="ECO:0000313" key="3">
    <source>
        <dbReference type="EMBL" id="PEJ31978.1"/>
    </source>
</evidence>
<dbReference type="GeneID" id="95399646"/>
<evidence type="ECO:0000313" key="4">
    <source>
        <dbReference type="Proteomes" id="UP000220106"/>
    </source>
</evidence>
<organism evidence="3 4">
    <name type="scientific">Peribacillus butanolivorans</name>
    <dbReference type="NCBI Taxonomy" id="421767"/>
    <lineage>
        <taxon>Bacteria</taxon>
        <taxon>Bacillati</taxon>
        <taxon>Bacillota</taxon>
        <taxon>Bacilli</taxon>
        <taxon>Bacillales</taxon>
        <taxon>Bacillaceae</taxon>
        <taxon>Peribacillus</taxon>
    </lineage>
</organism>
<evidence type="ECO:0008006" key="6">
    <source>
        <dbReference type="Google" id="ProtNLM"/>
    </source>
</evidence>
<dbReference type="RefSeq" id="WP_098176490.1">
    <property type="nucleotide sequence ID" value="NZ_CP030926.1"/>
</dbReference>
<dbReference type="KEGG" id="pbut:DTO10_15530"/>